<evidence type="ECO:0000256" key="2">
    <source>
        <dbReference type="ARBA" id="ARBA00022723"/>
    </source>
</evidence>
<dbReference type="Proteomes" id="UP000325780">
    <property type="component" value="Unassembled WGS sequence"/>
</dbReference>
<dbReference type="AlphaFoldDB" id="A0A5N6U4F9"/>
<accession>A0A5N6U4F9</accession>
<evidence type="ECO:0000313" key="10">
    <source>
        <dbReference type="EMBL" id="KAE8153452.1"/>
    </source>
</evidence>
<dbReference type="GO" id="GO:0005829">
    <property type="term" value="C:cytosol"/>
    <property type="evidence" value="ECO:0007669"/>
    <property type="project" value="TreeGrafter"/>
</dbReference>
<comment type="similarity">
    <text evidence="1">Belongs to the metallo-dependent hydrolases superfamily. ACMSD family.</text>
</comment>
<dbReference type="Gene3D" id="3.20.20.140">
    <property type="entry name" value="Metal-dependent hydrolases"/>
    <property type="match status" value="1"/>
</dbReference>
<keyword evidence="5 8" id="KW-0456">Lyase</keyword>
<keyword evidence="4" id="KW-0862">Zinc</keyword>
<dbReference type="OrthoDB" id="2832284at2759"/>
<evidence type="ECO:0000256" key="3">
    <source>
        <dbReference type="ARBA" id="ARBA00022793"/>
    </source>
</evidence>
<reference evidence="10 11" key="1">
    <citation type="submission" date="2019-04" db="EMBL/GenBank/DDBJ databases">
        <title>Friends and foes A comparative genomics study of 23 Aspergillus species from section Flavi.</title>
        <authorList>
            <consortium name="DOE Joint Genome Institute"/>
            <person name="Kjaerbolling I."/>
            <person name="Vesth T."/>
            <person name="Frisvad J.C."/>
            <person name="Nybo J.L."/>
            <person name="Theobald S."/>
            <person name="Kildgaard S."/>
            <person name="Isbrandt T."/>
            <person name="Kuo A."/>
            <person name="Sato A."/>
            <person name="Lyhne E.K."/>
            <person name="Kogle M.E."/>
            <person name="Wiebenga A."/>
            <person name="Kun R.S."/>
            <person name="Lubbers R.J."/>
            <person name="Makela M.R."/>
            <person name="Barry K."/>
            <person name="Chovatia M."/>
            <person name="Clum A."/>
            <person name="Daum C."/>
            <person name="Haridas S."/>
            <person name="He G."/>
            <person name="LaButti K."/>
            <person name="Lipzen A."/>
            <person name="Mondo S."/>
            <person name="Riley R."/>
            <person name="Salamov A."/>
            <person name="Simmons B.A."/>
            <person name="Magnuson J.K."/>
            <person name="Henrissat B."/>
            <person name="Mortensen U.H."/>
            <person name="Larsen T.O."/>
            <person name="Devries R.P."/>
            <person name="Grigoriev I.V."/>
            <person name="Machida M."/>
            <person name="Baker S.E."/>
            <person name="Andersen M.R."/>
        </authorList>
    </citation>
    <scope>NUCLEOTIDE SEQUENCE [LARGE SCALE GENOMIC DNA]</scope>
    <source>
        <strain evidence="10 11">IBT 18842</strain>
    </source>
</reference>
<feature type="domain" description="Amidohydrolase-related" evidence="9">
    <location>
        <begin position="6"/>
        <end position="347"/>
    </location>
</feature>
<evidence type="ECO:0000256" key="4">
    <source>
        <dbReference type="ARBA" id="ARBA00022833"/>
    </source>
</evidence>
<protein>
    <recommendedName>
        <fullName evidence="7">6-methylsalicylate decarboxylase</fullName>
        <ecNumber evidence="7">4.1.1.52</ecNumber>
    </recommendedName>
</protein>
<dbReference type="InterPro" id="IPR032465">
    <property type="entry name" value="ACMSD"/>
</dbReference>
<gene>
    <name evidence="10" type="ORF">BDV25DRAFT_136908</name>
</gene>
<evidence type="ECO:0000313" key="11">
    <source>
        <dbReference type="Proteomes" id="UP000325780"/>
    </source>
</evidence>
<evidence type="ECO:0000259" key="9">
    <source>
        <dbReference type="Pfam" id="PF04909"/>
    </source>
</evidence>
<dbReference type="Pfam" id="PF04909">
    <property type="entry name" value="Amidohydro_2"/>
    <property type="match status" value="1"/>
</dbReference>
<evidence type="ECO:0000256" key="6">
    <source>
        <dbReference type="ARBA" id="ARBA00036832"/>
    </source>
</evidence>
<dbReference type="SUPFAM" id="SSF51556">
    <property type="entry name" value="Metallo-dependent hydrolases"/>
    <property type="match status" value="1"/>
</dbReference>
<dbReference type="GO" id="GO:0019748">
    <property type="term" value="P:secondary metabolic process"/>
    <property type="evidence" value="ECO:0007669"/>
    <property type="project" value="TreeGrafter"/>
</dbReference>
<dbReference type="PANTHER" id="PTHR21240">
    <property type="entry name" value="2-AMINO-3-CARBOXYLMUCONATE-6-SEMIALDEHYDE DECARBOXYLASE"/>
    <property type="match status" value="1"/>
</dbReference>
<organism evidence="10 11">
    <name type="scientific">Aspergillus avenaceus</name>
    <dbReference type="NCBI Taxonomy" id="36643"/>
    <lineage>
        <taxon>Eukaryota</taxon>
        <taxon>Fungi</taxon>
        <taxon>Dikarya</taxon>
        <taxon>Ascomycota</taxon>
        <taxon>Pezizomycotina</taxon>
        <taxon>Eurotiomycetes</taxon>
        <taxon>Eurotiomycetidae</taxon>
        <taxon>Eurotiales</taxon>
        <taxon>Aspergillaceae</taxon>
        <taxon>Aspergillus</taxon>
        <taxon>Aspergillus subgen. Circumdati</taxon>
    </lineage>
</organism>
<name>A0A5N6U4F9_ASPAV</name>
<keyword evidence="2" id="KW-0479">Metal-binding</keyword>
<keyword evidence="3 8" id="KW-0210">Decarboxylase</keyword>
<dbReference type="PANTHER" id="PTHR21240:SF29">
    <property type="entry name" value="AMIDOHYDROLASE-RELATED DOMAIN-CONTAINING PROTEIN"/>
    <property type="match status" value="1"/>
</dbReference>
<proteinExistence type="inferred from homology"/>
<keyword evidence="11" id="KW-1185">Reference proteome</keyword>
<comment type="catalytic activity">
    <reaction evidence="6">
        <text>6-methylsalicylate + H(+) = 3-methylphenol + CO2</text>
        <dbReference type="Rhea" id="RHEA:23112"/>
        <dbReference type="ChEBI" id="CHEBI:15378"/>
        <dbReference type="ChEBI" id="CHEBI:16526"/>
        <dbReference type="ChEBI" id="CHEBI:17231"/>
        <dbReference type="ChEBI" id="CHEBI:36658"/>
        <dbReference type="EC" id="4.1.1.52"/>
    </reaction>
    <physiologicalReaction direction="left-to-right" evidence="6">
        <dbReference type="Rhea" id="RHEA:23113"/>
    </physiologicalReaction>
</comment>
<evidence type="ECO:0000256" key="8">
    <source>
        <dbReference type="RuleBase" id="RU366045"/>
    </source>
</evidence>
<sequence length="350" mass="38833">MASSKIDFHTHFIPPFYRTLLEKKYPQPDGMPGYPAWSVESHLEFMETNGIKKSILSLSSPGVDGLDLGDEDIDAASLARQVNDFAADVKRQNPERFGFLASLPLSDEAACLAEIKRALSPEVNADGFMILSNTQGRYLGDPSLRTVLRALNEVGALVFVHPTIPCHHGNGGHLAQNVRVDSCCPLAAHYKIPIFEFLFDEARTIFDLVASGAATENKQIKWLVPHCGGVIPTIIDRMFLVERLGIPYPHSEGRNTSGCKFGAGEEETRRIFREQFYYDIMGNPVGNLLDSLLKFVGKEQLVFGTDTPWMPFARSNGVIKQLEEDLPGVVGEEWVSRVYHGNGEKLLARE</sequence>
<evidence type="ECO:0000256" key="5">
    <source>
        <dbReference type="ARBA" id="ARBA00023239"/>
    </source>
</evidence>
<dbReference type="EC" id="4.1.1.52" evidence="7"/>
<dbReference type="GO" id="GO:0046872">
    <property type="term" value="F:metal ion binding"/>
    <property type="evidence" value="ECO:0007669"/>
    <property type="project" value="UniProtKB-KW"/>
</dbReference>
<evidence type="ECO:0000256" key="7">
    <source>
        <dbReference type="ARBA" id="ARBA00038889"/>
    </source>
</evidence>
<evidence type="ECO:0000256" key="1">
    <source>
        <dbReference type="ARBA" id="ARBA00005871"/>
    </source>
</evidence>
<dbReference type="EMBL" id="ML742039">
    <property type="protein sequence ID" value="KAE8153452.1"/>
    <property type="molecule type" value="Genomic_DNA"/>
</dbReference>
<dbReference type="GO" id="GO:0047596">
    <property type="term" value="F:6-methylsalicylate decarboxylase activity"/>
    <property type="evidence" value="ECO:0007669"/>
    <property type="project" value="UniProtKB-EC"/>
</dbReference>
<dbReference type="GO" id="GO:0016787">
    <property type="term" value="F:hydrolase activity"/>
    <property type="evidence" value="ECO:0007669"/>
    <property type="project" value="InterPro"/>
</dbReference>
<dbReference type="InterPro" id="IPR032466">
    <property type="entry name" value="Metal_Hydrolase"/>
</dbReference>
<dbReference type="InterPro" id="IPR006680">
    <property type="entry name" value="Amidohydro-rel"/>
</dbReference>